<dbReference type="Pfam" id="PF13499">
    <property type="entry name" value="EF-hand_7"/>
    <property type="match status" value="1"/>
</dbReference>
<accession>A0ABS5IDJ0</accession>
<dbReference type="PROSITE" id="PS00018">
    <property type="entry name" value="EF_HAND_1"/>
    <property type="match status" value="3"/>
</dbReference>
<keyword evidence="7" id="KW-1185">Reference proteome</keyword>
<name>A0ABS5IDJ0_9PROT</name>
<dbReference type="InterPro" id="IPR002048">
    <property type="entry name" value="EF_hand_dom"/>
</dbReference>
<evidence type="ECO:0000256" key="2">
    <source>
        <dbReference type="ARBA" id="ARBA00022737"/>
    </source>
</evidence>
<feature type="region of interest" description="Disordered" evidence="4">
    <location>
        <begin position="220"/>
        <end position="254"/>
    </location>
</feature>
<dbReference type="Pfam" id="PF13202">
    <property type="entry name" value="EF-hand_5"/>
    <property type="match status" value="2"/>
</dbReference>
<feature type="domain" description="EF-hand" evidence="5">
    <location>
        <begin position="11"/>
        <end position="46"/>
    </location>
</feature>
<dbReference type="PROSITE" id="PS50222">
    <property type="entry name" value="EF_HAND_2"/>
    <property type="match status" value="3"/>
</dbReference>
<sequence length="312" mass="31751">MTSALGGLGSFSSAQFQKMFTKIDTNADGKVSKDEFVAGAPDDVSAEKAASLFDKLDSESTGALSQSDLASAFQQMAASMQASMIQVQAANSNQNDPPDAEDLFAKLDSDGDGAVSREEFVAGRPDDVSEEQASAFFDKIAGEDAESVDQETFVAGMQPPPPPGGGGGGGGGGGDSDETFDALDTNKDGVVSRQEFLAGRPDDVSEEQAASLFESLAGENADSITAEQFAAGMQGPPPPPSSEMAGMSSDDQDLVEKLMAALEQGTSSSSDGSSSSSALQQLISAIDAYTKSQQSSATQSSSNAVAALSLSA</sequence>
<evidence type="ECO:0000256" key="3">
    <source>
        <dbReference type="ARBA" id="ARBA00022837"/>
    </source>
</evidence>
<gene>
    <name evidence="6" type="ORF">KEC16_12245</name>
</gene>
<feature type="region of interest" description="Disordered" evidence="4">
    <location>
        <begin position="154"/>
        <end position="189"/>
    </location>
</feature>
<dbReference type="PANTHER" id="PTHR34524">
    <property type="entry name" value="CALCYPHOSIN"/>
    <property type="match status" value="1"/>
</dbReference>
<reference evidence="6 7" key="1">
    <citation type="submission" date="2021-04" db="EMBL/GenBank/DDBJ databases">
        <title>Magnetospirillum sulfuroxidans sp. nov., a facultative chemolithoautotrophic sulfur-oxidizing alphaproteobacterium isolated from freshwater sediment and proposals for Paramagetospirillum gen. nov., and Magnetospirillaceae fam. nov.</title>
        <authorList>
            <person name="Koziaeva V."/>
            <person name="Geelhoed J.S."/>
            <person name="Sorokin D.Y."/>
            <person name="Grouzdev D.S."/>
        </authorList>
    </citation>
    <scope>NUCLEOTIDE SEQUENCE [LARGE SCALE GENOMIC DNA]</scope>
    <source>
        <strain evidence="6 7">J10</strain>
    </source>
</reference>
<dbReference type="SMART" id="SM00054">
    <property type="entry name" value="EFh"/>
    <property type="match status" value="4"/>
</dbReference>
<keyword evidence="2" id="KW-0677">Repeat</keyword>
<dbReference type="InterPro" id="IPR051581">
    <property type="entry name" value="Ca-bind"/>
</dbReference>
<evidence type="ECO:0000313" key="6">
    <source>
        <dbReference type="EMBL" id="MBR9972485.1"/>
    </source>
</evidence>
<dbReference type="RefSeq" id="WP_211549292.1">
    <property type="nucleotide sequence ID" value="NZ_JAGTUF010000011.1"/>
</dbReference>
<evidence type="ECO:0000256" key="4">
    <source>
        <dbReference type="SAM" id="MobiDB-lite"/>
    </source>
</evidence>
<dbReference type="Proteomes" id="UP000680714">
    <property type="component" value="Unassembled WGS sequence"/>
</dbReference>
<dbReference type="SUPFAM" id="SSF47473">
    <property type="entry name" value="EF-hand"/>
    <property type="match status" value="2"/>
</dbReference>
<evidence type="ECO:0000313" key="7">
    <source>
        <dbReference type="Proteomes" id="UP000680714"/>
    </source>
</evidence>
<evidence type="ECO:0000256" key="1">
    <source>
        <dbReference type="ARBA" id="ARBA00022723"/>
    </source>
</evidence>
<feature type="compositionally biased region" description="Low complexity" evidence="4">
    <location>
        <begin position="292"/>
        <end position="312"/>
    </location>
</feature>
<protein>
    <submittedName>
        <fullName evidence="6">EF-hand domain-containing protein</fullName>
    </submittedName>
</protein>
<evidence type="ECO:0000259" key="5">
    <source>
        <dbReference type="PROSITE" id="PS50222"/>
    </source>
</evidence>
<feature type="domain" description="EF-hand" evidence="5">
    <location>
        <begin position="95"/>
        <end position="130"/>
    </location>
</feature>
<proteinExistence type="predicted"/>
<feature type="region of interest" description="Disordered" evidence="4">
    <location>
        <begin position="88"/>
        <end position="110"/>
    </location>
</feature>
<keyword evidence="3" id="KW-0106">Calcium</keyword>
<feature type="compositionally biased region" description="Gly residues" evidence="4">
    <location>
        <begin position="165"/>
        <end position="174"/>
    </location>
</feature>
<comment type="caution">
    <text evidence="6">The sequence shown here is derived from an EMBL/GenBank/DDBJ whole genome shotgun (WGS) entry which is preliminary data.</text>
</comment>
<dbReference type="PANTHER" id="PTHR34524:SF6">
    <property type="entry name" value="CALCYPHOSINE LIKE"/>
    <property type="match status" value="1"/>
</dbReference>
<dbReference type="EMBL" id="JAGTUF010000011">
    <property type="protein sequence ID" value="MBR9972485.1"/>
    <property type="molecule type" value="Genomic_DNA"/>
</dbReference>
<organism evidence="6 7">
    <name type="scientific">Magnetospirillum sulfuroxidans</name>
    <dbReference type="NCBI Taxonomy" id="611300"/>
    <lineage>
        <taxon>Bacteria</taxon>
        <taxon>Pseudomonadati</taxon>
        <taxon>Pseudomonadota</taxon>
        <taxon>Alphaproteobacteria</taxon>
        <taxon>Rhodospirillales</taxon>
        <taxon>Rhodospirillaceae</taxon>
        <taxon>Magnetospirillum</taxon>
    </lineage>
</organism>
<dbReference type="Gene3D" id="1.10.238.10">
    <property type="entry name" value="EF-hand"/>
    <property type="match status" value="3"/>
</dbReference>
<feature type="domain" description="EF-hand" evidence="5">
    <location>
        <begin position="171"/>
        <end position="206"/>
    </location>
</feature>
<dbReference type="InterPro" id="IPR011992">
    <property type="entry name" value="EF-hand-dom_pair"/>
</dbReference>
<dbReference type="InterPro" id="IPR018247">
    <property type="entry name" value="EF_Hand_1_Ca_BS"/>
</dbReference>
<keyword evidence="1" id="KW-0479">Metal-binding</keyword>
<feature type="region of interest" description="Disordered" evidence="4">
    <location>
        <begin position="289"/>
        <end position="312"/>
    </location>
</feature>